<dbReference type="InterPro" id="IPR036397">
    <property type="entry name" value="RNaseH_sf"/>
</dbReference>
<dbReference type="GO" id="GO:0015074">
    <property type="term" value="P:DNA integration"/>
    <property type="evidence" value="ECO:0007669"/>
    <property type="project" value="InterPro"/>
</dbReference>
<dbReference type="InterPro" id="IPR050951">
    <property type="entry name" value="Retrovirus_Pol_polyprotein"/>
</dbReference>
<dbReference type="Gene3D" id="3.10.20.370">
    <property type="match status" value="1"/>
</dbReference>
<feature type="region of interest" description="Disordered" evidence="8">
    <location>
        <begin position="343"/>
        <end position="397"/>
    </location>
</feature>
<name>A0A438E5V6_VITVI</name>
<dbReference type="Pfam" id="PF17917">
    <property type="entry name" value="RT_RNaseH"/>
    <property type="match status" value="1"/>
</dbReference>
<dbReference type="CDD" id="cd00303">
    <property type="entry name" value="retropepsin_like"/>
    <property type="match status" value="1"/>
</dbReference>
<gene>
    <name evidence="10" type="primary">pol_2070</name>
    <name evidence="10" type="ORF">CK203_117141</name>
</gene>
<evidence type="ECO:0000256" key="3">
    <source>
        <dbReference type="ARBA" id="ARBA00022695"/>
    </source>
</evidence>
<feature type="region of interest" description="Disordered" evidence="8">
    <location>
        <begin position="444"/>
        <end position="464"/>
    </location>
</feature>
<evidence type="ECO:0000256" key="8">
    <source>
        <dbReference type="SAM" id="MobiDB-lite"/>
    </source>
</evidence>
<dbReference type="GO" id="GO:0003964">
    <property type="term" value="F:RNA-directed DNA polymerase activity"/>
    <property type="evidence" value="ECO:0007669"/>
    <property type="project" value="UniProtKB-KW"/>
</dbReference>
<dbReference type="InterPro" id="IPR000477">
    <property type="entry name" value="RT_dom"/>
</dbReference>
<dbReference type="Gene3D" id="3.10.10.10">
    <property type="entry name" value="HIV Type 1 Reverse Transcriptase, subunit A, domain 1"/>
    <property type="match status" value="1"/>
</dbReference>
<protein>
    <recommendedName>
        <fullName evidence="1">RNA-directed DNA polymerase</fullName>
        <ecNumber evidence="1">2.7.7.49</ecNumber>
    </recommendedName>
</protein>
<feature type="compositionally biased region" description="Low complexity" evidence="8">
    <location>
        <begin position="354"/>
        <end position="396"/>
    </location>
</feature>
<keyword evidence="7" id="KW-0695">RNA-directed DNA polymerase</keyword>
<keyword evidence="5" id="KW-0255">Endonuclease</keyword>
<sequence>MEDTEEFNSNNNRPRPPVQGQRTMRELLNPPRLSTPSCFMLPPNHDHVTIRPQVVSQLPIFRGTENENPYSHIKEFEDIVSIFREANTPLEIFRIKLFSLSLKDKTKTWLNSLRPYSIRNWGDIQSVFLQKFFPTHRTSALKKEISNFKAMEDEKFFACWERFREIVAACPHHGFDNWMLVSYFYEGMAPPMKQLLETMCGGDFMNKNPDEAFQFLDYVAEVSRSWDEPIVKEPSRDRTMNRARASGVYTLPEGLDVQAKLTTVMRRLDDLEAKRVQEVQIVNDGVTQLCFICKSTEHGVQSCPTLPAVQDMFTEQANALGTYKQYSSNSPYSNTYNSGWRNHPNLSWRGGNNGQFQQQGNRFQGNQTNGQQGFQPQGMPSQNFQQQHQASSSNSSLEDMMREFIQKQDKRNEDQNRINTQTSQKLVDIRTTLSQLAVSLSHEKGKFPAQPQKNPRGVNEVSEVQKEDCNAVITLRNGKEYEGPKLPVSEEDIPARDEPTVEKNVRNEKASEKYEEVIVSKNKMSVSNHLPFPSAMQRHKVGNKTLEILEVLKQVKINIPLLDMIKQVPTYAKFLKDLCTVKRRIKLSKKAFLTEQVSAIIENKAMVKYKDPGCPTISVQIGDSFVEKALLDLGASVNLLPYSIYKQLGLGELKATTITLSLADRSIKVPRGVVEDVLVQVEKFYYPVDFVVLDTEPLKNGMNSVPIILGRPFLATANALINCRNGLMQLSFGNMTVEMNVFNLCKQPMDHDDVENEEACLIEALVQEYAEKLMEENIDEFFSTIVKEECVQVATEWKEKYTIQSLNSVENDEESKKEEVEISKPELKPLPHGLKYVYLEANEEKPVVISATLTEEQEMKLLKVLKENKRAIGWSISDLKWINPLICTHHIYLEENAKPVRQPQRRLNPLMQDVVRNEVLKLLDAGIIYPISDSSWVSPTQVVPKKSGITVMKNDEGELIPTRLTTGWRVCIDFRKLNAVTKKDHFPLPFLDQVLERVAGHDYYCFLDGYSGYFQIAITLEDQEKTTFTCPFGTYAYRRMPFGLCNAPATFQRCMLSIFSDMVERIMEVFMDDLTVYGKTFDDCLLNLKKVLKRCIENDLVLNWEKCYFMATSGVVLGHIISKEGIQVDPAKIELISTLPSPTTVKEDAEFIWTKACQEAFKMLMGAVLGQRKDGKPYVVYYASKTLNDAQKNYTTTEKELLAVVFTLDKFRNYLLGTSIVIFTDHSALKYLLNKKDAKARLIRWILLLQEFNIQIKDKQGVENVVADHLSRVKLESHFEEAQINDEFPDDALCAVEKLPWFANIVNYLATRELPLEWNMETKKYFLSRAKHYAWDDPYLYKFCPDQIMRRCVPEDEQQDILRMCHEGACGGHFASRKTSAKILQSGFYWPTMFKDCNTHCKSCPQCQQLGKINTRFGIPRAIISDGGSHFCNKPFSTLLQKYGVRHKVSTPYHPQTNGQAELENREIKRILTKVVNTTRKDWSTKLSDALWAYRTAYKTVLGMSPYRIVYGKACHLPVELEHRAYWAIKKMNFDSDQAGAKRKYDLNELEAYRNESYECLRNAREKHKFYHDKLILRREFKQGEKVLLYDSKLHIFLGKLRSRWNGPYVVKEVFPYGTVTIQNPRTGNEFKVNGQRLKHFIERFETQEENLHFLDGDVQKG</sequence>
<feature type="region of interest" description="Disordered" evidence="8">
    <location>
        <begin position="1"/>
        <end position="21"/>
    </location>
</feature>
<dbReference type="SUPFAM" id="SSF56672">
    <property type="entry name" value="DNA/RNA polymerases"/>
    <property type="match status" value="1"/>
</dbReference>
<dbReference type="InterPro" id="IPR043502">
    <property type="entry name" value="DNA/RNA_pol_sf"/>
</dbReference>
<feature type="domain" description="Integrase catalytic" evidence="9">
    <location>
        <begin position="1418"/>
        <end position="1514"/>
    </location>
</feature>
<dbReference type="SUPFAM" id="SSF50630">
    <property type="entry name" value="Acid proteases"/>
    <property type="match status" value="1"/>
</dbReference>
<dbReference type="GO" id="GO:0004519">
    <property type="term" value="F:endonuclease activity"/>
    <property type="evidence" value="ECO:0007669"/>
    <property type="project" value="UniProtKB-KW"/>
</dbReference>
<organism evidence="10 11">
    <name type="scientific">Vitis vinifera</name>
    <name type="common">Grape</name>
    <dbReference type="NCBI Taxonomy" id="29760"/>
    <lineage>
        <taxon>Eukaryota</taxon>
        <taxon>Viridiplantae</taxon>
        <taxon>Streptophyta</taxon>
        <taxon>Embryophyta</taxon>
        <taxon>Tracheophyta</taxon>
        <taxon>Spermatophyta</taxon>
        <taxon>Magnoliopsida</taxon>
        <taxon>eudicotyledons</taxon>
        <taxon>Gunneridae</taxon>
        <taxon>Pentapetalae</taxon>
        <taxon>rosids</taxon>
        <taxon>Vitales</taxon>
        <taxon>Vitaceae</taxon>
        <taxon>Viteae</taxon>
        <taxon>Vitis</taxon>
    </lineage>
</organism>
<dbReference type="EC" id="2.7.7.49" evidence="1"/>
<keyword evidence="2" id="KW-0808">Transferase</keyword>
<dbReference type="Proteomes" id="UP000288805">
    <property type="component" value="Unassembled WGS sequence"/>
</dbReference>
<dbReference type="InterPro" id="IPR021109">
    <property type="entry name" value="Peptidase_aspartic_dom_sf"/>
</dbReference>
<reference evidence="10 11" key="1">
    <citation type="journal article" date="2018" name="PLoS Genet.">
        <title>Population sequencing reveals clonal diversity and ancestral inbreeding in the grapevine cultivar Chardonnay.</title>
        <authorList>
            <person name="Roach M.J."/>
            <person name="Johnson D.L."/>
            <person name="Bohlmann J."/>
            <person name="van Vuuren H.J."/>
            <person name="Jones S.J."/>
            <person name="Pretorius I.S."/>
            <person name="Schmidt S.A."/>
            <person name="Borneman A.R."/>
        </authorList>
    </citation>
    <scope>NUCLEOTIDE SEQUENCE [LARGE SCALE GENOMIC DNA]</scope>
    <source>
        <strain evidence="11">cv. Chardonnay</strain>
        <tissue evidence="10">Leaf</tissue>
    </source>
</reference>
<evidence type="ECO:0000256" key="7">
    <source>
        <dbReference type="ARBA" id="ARBA00022918"/>
    </source>
</evidence>
<dbReference type="FunFam" id="1.10.340.70:FF:000001">
    <property type="entry name" value="Retrovirus-related Pol polyprotein from transposon gypsy-like Protein"/>
    <property type="match status" value="1"/>
</dbReference>
<dbReference type="Gene3D" id="3.30.70.270">
    <property type="match status" value="1"/>
</dbReference>
<dbReference type="InterPro" id="IPR041588">
    <property type="entry name" value="Integrase_H2C2"/>
</dbReference>
<evidence type="ECO:0000259" key="9">
    <source>
        <dbReference type="PROSITE" id="PS50994"/>
    </source>
</evidence>
<dbReference type="PROSITE" id="PS50994">
    <property type="entry name" value="INTEGRASE"/>
    <property type="match status" value="1"/>
</dbReference>
<dbReference type="InterPro" id="IPR012337">
    <property type="entry name" value="RNaseH-like_sf"/>
</dbReference>
<dbReference type="EMBL" id="QGNW01001386">
    <property type="protein sequence ID" value="RVW43126.1"/>
    <property type="molecule type" value="Genomic_DNA"/>
</dbReference>
<keyword evidence="6" id="KW-0378">Hydrolase</keyword>
<proteinExistence type="predicted"/>
<keyword evidence="3" id="KW-0548">Nucleotidyltransferase</keyword>
<evidence type="ECO:0000313" key="11">
    <source>
        <dbReference type="Proteomes" id="UP000288805"/>
    </source>
</evidence>
<dbReference type="Gene3D" id="3.30.420.10">
    <property type="entry name" value="Ribonuclease H-like superfamily/Ribonuclease H"/>
    <property type="match status" value="1"/>
</dbReference>
<dbReference type="InterPro" id="IPR001584">
    <property type="entry name" value="Integrase_cat-core"/>
</dbReference>
<evidence type="ECO:0000256" key="1">
    <source>
        <dbReference type="ARBA" id="ARBA00012493"/>
    </source>
</evidence>
<evidence type="ECO:0000256" key="2">
    <source>
        <dbReference type="ARBA" id="ARBA00022679"/>
    </source>
</evidence>
<evidence type="ECO:0000256" key="5">
    <source>
        <dbReference type="ARBA" id="ARBA00022759"/>
    </source>
</evidence>
<dbReference type="SUPFAM" id="SSF53098">
    <property type="entry name" value="Ribonuclease H-like"/>
    <property type="match status" value="1"/>
</dbReference>
<dbReference type="CDD" id="cd09274">
    <property type="entry name" value="RNase_HI_RT_Ty3"/>
    <property type="match status" value="1"/>
</dbReference>
<dbReference type="InterPro" id="IPR043128">
    <property type="entry name" value="Rev_trsase/Diguanyl_cyclase"/>
</dbReference>
<dbReference type="Gene3D" id="2.40.70.10">
    <property type="entry name" value="Acid Proteases"/>
    <property type="match status" value="1"/>
</dbReference>
<dbReference type="Pfam" id="PF00078">
    <property type="entry name" value="RVT_1"/>
    <property type="match status" value="1"/>
</dbReference>
<accession>A0A438E5V6</accession>
<evidence type="ECO:0000256" key="4">
    <source>
        <dbReference type="ARBA" id="ARBA00022722"/>
    </source>
</evidence>
<dbReference type="InterPro" id="IPR005162">
    <property type="entry name" value="Retrotrans_gag_dom"/>
</dbReference>
<comment type="caution">
    <text evidence="10">The sequence shown here is derived from an EMBL/GenBank/DDBJ whole genome shotgun (WGS) entry which is preliminary data.</text>
</comment>
<dbReference type="CDD" id="cd01647">
    <property type="entry name" value="RT_LTR"/>
    <property type="match status" value="1"/>
</dbReference>
<dbReference type="Pfam" id="PF03732">
    <property type="entry name" value="Retrotrans_gag"/>
    <property type="match status" value="1"/>
</dbReference>
<dbReference type="Pfam" id="PF17921">
    <property type="entry name" value="Integrase_H2C2"/>
    <property type="match status" value="1"/>
</dbReference>
<evidence type="ECO:0000256" key="6">
    <source>
        <dbReference type="ARBA" id="ARBA00022801"/>
    </source>
</evidence>
<dbReference type="PANTHER" id="PTHR37984:SF5">
    <property type="entry name" value="PROTEIN NYNRIN-LIKE"/>
    <property type="match status" value="1"/>
</dbReference>
<dbReference type="GO" id="GO:0016787">
    <property type="term" value="F:hydrolase activity"/>
    <property type="evidence" value="ECO:0007669"/>
    <property type="project" value="UniProtKB-KW"/>
</dbReference>
<dbReference type="GO" id="GO:0003676">
    <property type="term" value="F:nucleic acid binding"/>
    <property type="evidence" value="ECO:0007669"/>
    <property type="project" value="InterPro"/>
</dbReference>
<evidence type="ECO:0000313" key="10">
    <source>
        <dbReference type="EMBL" id="RVW43126.1"/>
    </source>
</evidence>
<dbReference type="InterPro" id="IPR041373">
    <property type="entry name" value="RT_RNaseH"/>
</dbReference>
<dbReference type="PANTHER" id="PTHR37984">
    <property type="entry name" value="PROTEIN CBG26694"/>
    <property type="match status" value="1"/>
</dbReference>
<dbReference type="Pfam" id="PF13650">
    <property type="entry name" value="Asp_protease_2"/>
    <property type="match status" value="1"/>
</dbReference>
<keyword evidence="4" id="KW-0540">Nuclease</keyword>